<evidence type="ECO:0000256" key="6">
    <source>
        <dbReference type="ARBA" id="ARBA00022840"/>
    </source>
</evidence>
<evidence type="ECO:0000256" key="7">
    <source>
        <dbReference type="ARBA" id="ARBA00022970"/>
    </source>
</evidence>
<proteinExistence type="inferred from homology"/>
<dbReference type="InterPro" id="IPR050086">
    <property type="entry name" value="MetN_ABC_transporter-like"/>
</dbReference>
<dbReference type="GO" id="GO:0016887">
    <property type="term" value="F:ATP hydrolysis activity"/>
    <property type="evidence" value="ECO:0007669"/>
    <property type="project" value="InterPro"/>
</dbReference>
<dbReference type="Proteomes" id="UP000243406">
    <property type="component" value="Unassembled WGS sequence"/>
</dbReference>
<keyword evidence="5" id="KW-0547">Nucleotide-binding</keyword>
<feature type="domain" description="ABC transporter" evidence="9">
    <location>
        <begin position="2"/>
        <end position="239"/>
    </location>
</feature>
<evidence type="ECO:0000313" key="10">
    <source>
        <dbReference type="EMBL" id="SKB63782.1"/>
    </source>
</evidence>
<keyword evidence="11" id="KW-1185">Reference proteome</keyword>
<reference evidence="11" key="1">
    <citation type="submission" date="2017-02" db="EMBL/GenBank/DDBJ databases">
        <authorList>
            <person name="Varghese N."/>
            <person name="Submissions S."/>
        </authorList>
    </citation>
    <scope>NUCLEOTIDE SEQUENCE [LARGE SCALE GENOMIC DNA]</scope>
    <source>
        <strain evidence="11">ATCC 35199</strain>
    </source>
</reference>
<dbReference type="Pfam" id="PF00005">
    <property type="entry name" value="ABC_tran"/>
    <property type="match status" value="1"/>
</dbReference>
<accession>A0A1T5CWH0</accession>
<dbReference type="PROSITE" id="PS00211">
    <property type="entry name" value="ABC_TRANSPORTER_1"/>
    <property type="match status" value="1"/>
</dbReference>
<keyword evidence="4" id="KW-1003">Cell membrane</keyword>
<dbReference type="SMART" id="SM00382">
    <property type="entry name" value="AAA"/>
    <property type="match status" value="1"/>
</dbReference>
<sequence>MLKIEALKKSYGNNVIISDMNFEIKKGEVVSIIGPSGSGKSTFLKTINQLVKPDSGTMHFNGLIYDMSNIDSSIASDLRKHIGMVFQNFGLFSHLTAADNIALGLEKAHGYSKKEAQKKALEMLLLVGLEHKSSSYPNELSGGQQQRVGIARALSSSPALLLFDEPTSALDPELVSEVLAVIKALAESGNTMIIVTHEMSFAKEISDRIIFMDNGQIIMNDTPEKVFSDNAHPRVKAFTSSL</sequence>
<evidence type="ECO:0000256" key="3">
    <source>
        <dbReference type="ARBA" id="ARBA00022448"/>
    </source>
</evidence>
<dbReference type="OrthoDB" id="9802264at2"/>
<evidence type="ECO:0000259" key="9">
    <source>
        <dbReference type="PROSITE" id="PS50893"/>
    </source>
</evidence>
<dbReference type="GO" id="GO:0005524">
    <property type="term" value="F:ATP binding"/>
    <property type="evidence" value="ECO:0007669"/>
    <property type="project" value="UniProtKB-KW"/>
</dbReference>
<dbReference type="PROSITE" id="PS50893">
    <property type="entry name" value="ABC_TRANSPORTER_2"/>
    <property type="match status" value="1"/>
</dbReference>
<keyword evidence="3" id="KW-0813">Transport</keyword>
<evidence type="ECO:0000313" key="11">
    <source>
        <dbReference type="Proteomes" id="UP000243406"/>
    </source>
</evidence>
<comment type="subcellular location">
    <subcellularLocation>
        <location evidence="1">Cell membrane</location>
        <topology evidence="1">Peripheral membrane protein</topology>
    </subcellularLocation>
</comment>
<organism evidence="10 11">
    <name type="scientific">Acetoanaerobium noterae</name>
    <dbReference type="NCBI Taxonomy" id="745369"/>
    <lineage>
        <taxon>Bacteria</taxon>
        <taxon>Bacillati</taxon>
        <taxon>Bacillota</taxon>
        <taxon>Clostridia</taxon>
        <taxon>Peptostreptococcales</taxon>
        <taxon>Filifactoraceae</taxon>
        <taxon>Acetoanaerobium</taxon>
    </lineage>
</organism>
<dbReference type="EMBL" id="FUYN01000006">
    <property type="protein sequence ID" value="SKB63782.1"/>
    <property type="molecule type" value="Genomic_DNA"/>
</dbReference>
<comment type="similarity">
    <text evidence="2">Belongs to the ABC transporter superfamily.</text>
</comment>
<dbReference type="InterPro" id="IPR030679">
    <property type="entry name" value="ABC_ATPase_HisP-typ"/>
</dbReference>
<dbReference type="GO" id="GO:0015424">
    <property type="term" value="F:ABC-type amino acid transporter activity"/>
    <property type="evidence" value="ECO:0007669"/>
    <property type="project" value="InterPro"/>
</dbReference>
<keyword evidence="7" id="KW-0029">Amino-acid transport</keyword>
<dbReference type="InterPro" id="IPR027417">
    <property type="entry name" value="P-loop_NTPase"/>
</dbReference>
<evidence type="ECO:0000256" key="8">
    <source>
        <dbReference type="ARBA" id="ARBA00023136"/>
    </source>
</evidence>
<dbReference type="RefSeq" id="WP_079590198.1">
    <property type="nucleotide sequence ID" value="NZ_FUYN01000006.1"/>
</dbReference>
<protein>
    <submittedName>
        <fullName evidence="10">Polar amino acid transport system ATP-binding protein</fullName>
    </submittedName>
</protein>
<evidence type="ECO:0000256" key="2">
    <source>
        <dbReference type="ARBA" id="ARBA00005417"/>
    </source>
</evidence>
<keyword evidence="8" id="KW-0472">Membrane</keyword>
<dbReference type="PANTHER" id="PTHR43166">
    <property type="entry name" value="AMINO ACID IMPORT ATP-BINDING PROTEIN"/>
    <property type="match status" value="1"/>
</dbReference>
<dbReference type="PANTHER" id="PTHR43166:SF9">
    <property type="entry name" value="GLUTAMATE_ASPARTATE IMPORT ATP-BINDING PROTEIN GLTL"/>
    <property type="match status" value="1"/>
</dbReference>
<dbReference type="InterPro" id="IPR017871">
    <property type="entry name" value="ABC_transporter-like_CS"/>
</dbReference>
<dbReference type="SUPFAM" id="SSF52540">
    <property type="entry name" value="P-loop containing nucleoside triphosphate hydrolases"/>
    <property type="match status" value="1"/>
</dbReference>
<evidence type="ECO:0000256" key="4">
    <source>
        <dbReference type="ARBA" id="ARBA00022475"/>
    </source>
</evidence>
<dbReference type="InterPro" id="IPR003593">
    <property type="entry name" value="AAA+_ATPase"/>
</dbReference>
<dbReference type="AlphaFoldDB" id="A0A1T5CWH0"/>
<dbReference type="InterPro" id="IPR003439">
    <property type="entry name" value="ABC_transporter-like_ATP-bd"/>
</dbReference>
<evidence type="ECO:0000256" key="1">
    <source>
        <dbReference type="ARBA" id="ARBA00004202"/>
    </source>
</evidence>
<dbReference type="PIRSF" id="PIRSF039085">
    <property type="entry name" value="ABC_ATPase_HisP"/>
    <property type="match status" value="1"/>
</dbReference>
<dbReference type="Gene3D" id="3.40.50.300">
    <property type="entry name" value="P-loop containing nucleotide triphosphate hydrolases"/>
    <property type="match status" value="1"/>
</dbReference>
<name>A0A1T5CWH0_9FIRM</name>
<keyword evidence="6 10" id="KW-0067">ATP-binding</keyword>
<evidence type="ECO:0000256" key="5">
    <source>
        <dbReference type="ARBA" id="ARBA00022741"/>
    </source>
</evidence>
<dbReference type="GO" id="GO:0005886">
    <property type="term" value="C:plasma membrane"/>
    <property type="evidence" value="ECO:0007669"/>
    <property type="project" value="UniProtKB-SubCell"/>
</dbReference>
<gene>
    <name evidence="10" type="ORF">SAMN02745120_2417</name>
</gene>